<evidence type="ECO:0000313" key="4">
    <source>
        <dbReference type="EMBL" id="GGN94844.1"/>
    </source>
</evidence>
<dbReference type="PANTHER" id="PTHR31616">
    <property type="entry name" value="TREHALASE"/>
    <property type="match status" value="1"/>
</dbReference>
<comment type="similarity">
    <text evidence="1">Belongs to the glycosyl hydrolase 15 family.</text>
</comment>
<reference evidence="4" key="1">
    <citation type="journal article" date="2014" name="Int. J. Syst. Evol. Microbiol.">
        <title>Complete genome sequence of Corynebacterium casei LMG S-19264T (=DSM 44701T), isolated from a smear-ripened cheese.</title>
        <authorList>
            <consortium name="US DOE Joint Genome Institute (JGI-PGF)"/>
            <person name="Walter F."/>
            <person name="Albersmeier A."/>
            <person name="Kalinowski J."/>
            <person name="Ruckert C."/>
        </authorList>
    </citation>
    <scope>NUCLEOTIDE SEQUENCE</scope>
    <source>
        <strain evidence="4">JCM 17820</strain>
    </source>
</reference>
<evidence type="ECO:0000259" key="3">
    <source>
        <dbReference type="Pfam" id="PF25978"/>
    </source>
</evidence>
<evidence type="ECO:0000256" key="2">
    <source>
        <dbReference type="SAM" id="MobiDB-lite"/>
    </source>
</evidence>
<dbReference type="SUPFAM" id="SSF48208">
    <property type="entry name" value="Six-hairpin glycosidases"/>
    <property type="match status" value="1"/>
</dbReference>
<evidence type="ECO:0000313" key="5">
    <source>
        <dbReference type="Proteomes" id="UP000605784"/>
    </source>
</evidence>
<protein>
    <recommendedName>
        <fullName evidence="3">DUF7997 domain-containing protein</fullName>
    </recommendedName>
</protein>
<dbReference type="EMBL" id="BMOU01000003">
    <property type="protein sequence ID" value="GGN94844.1"/>
    <property type="molecule type" value="Genomic_DNA"/>
</dbReference>
<comment type="caution">
    <text evidence="4">The sequence shown here is derived from an EMBL/GenBank/DDBJ whole genome shotgun (WGS) entry which is preliminary data.</text>
</comment>
<keyword evidence="5" id="KW-1185">Reference proteome</keyword>
<dbReference type="InterPro" id="IPR012341">
    <property type="entry name" value="6hp_glycosidase-like_sf"/>
</dbReference>
<accession>A0A830GM62</accession>
<dbReference type="Proteomes" id="UP000605784">
    <property type="component" value="Unassembled WGS sequence"/>
</dbReference>
<dbReference type="Gene3D" id="1.50.10.10">
    <property type="match status" value="1"/>
</dbReference>
<dbReference type="Pfam" id="PF25978">
    <property type="entry name" value="DUF7997"/>
    <property type="match status" value="1"/>
</dbReference>
<reference evidence="4" key="2">
    <citation type="submission" date="2020-09" db="EMBL/GenBank/DDBJ databases">
        <authorList>
            <person name="Sun Q."/>
            <person name="Ohkuma M."/>
        </authorList>
    </citation>
    <scope>NUCLEOTIDE SEQUENCE</scope>
    <source>
        <strain evidence="4">JCM 17820</strain>
    </source>
</reference>
<feature type="region of interest" description="Disordered" evidence="2">
    <location>
        <begin position="657"/>
        <end position="685"/>
    </location>
</feature>
<proteinExistence type="inferred from homology"/>
<name>A0A830GM62_9EURY</name>
<dbReference type="AlphaFoldDB" id="A0A830GM62"/>
<sequence>MALRRSLDDYKRNGGETDVFPGERRTQSGRFTGSDQRLVYVSPNGSIRDHSYPLAGLHGIASSRFGINVDGTVRWFDSLDTSTQTYHEGTSLVETVHQFETFDVVQRDFTAGNSHVTAFELQAESPDNAEIVGFIEFAPEGQEGRVGQLVHEDALEVYHNREHDYLGTSTELVERDPESLEAFDEILAEEPQSFPRVGTAENYEGSRLTGGVGFSAAVVNGTTTVINMLSDIETQSRADSLASIADQTQRYDEPSTILTAARRAGHSPAVPGQLVGTDLHVLELLSAPTGGRIAGPDFDPYYQYSGGYGYTWFRDDGEISMFLFEADERLDLDLQETHRKSAQFYLQTQLEDGRWPHRVWPMNGRLAPGWANGHIEGTETQYQADQTASVLVFLAEYFATHSTSLQEEFRSDIEAALQSGLNGLDISMEADGLPTVCENAWENMNGRFTHTAAKFLHAYSAIATAPCDSTTRERAATQATHLYDALETMWCPERGIYGLRLVDDELDTRVDSTTFSLIDAHLAYADVGDIGDERLHRLESHLETAFSRLWKETDSVRGLTRFEDDTWRRRGQQSEKVWTVSTGWGAYAAEKAVQLFPTTEQFDPMWWSDRLFAEIDLTGSLCLQSGYLPEQFFDSGVPDSATPLGWSHAIRLATYATRTTRETHPPDQCTNTPPSGGDGRRDHSY</sequence>
<dbReference type="GO" id="GO:0004553">
    <property type="term" value="F:hydrolase activity, hydrolyzing O-glycosyl compounds"/>
    <property type="evidence" value="ECO:0007669"/>
    <property type="project" value="TreeGrafter"/>
</dbReference>
<dbReference type="InterPro" id="IPR008928">
    <property type="entry name" value="6-hairpin_glycosidase_sf"/>
</dbReference>
<dbReference type="RefSeq" id="WP_220639440.1">
    <property type="nucleotide sequence ID" value="NZ_BMOU01000003.1"/>
</dbReference>
<dbReference type="GO" id="GO:0005975">
    <property type="term" value="P:carbohydrate metabolic process"/>
    <property type="evidence" value="ECO:0007669"/>
    <property type="project" value="InterPro"/>
</dbReference>
<organism evidence="4 5">
    <name type="scientific">Haloarcula pellucida</name>
    <dbReference type="NCBI Taxonomy" id="1427151"/>
    <lineage>
        <taxon>Archaea</taxon>
        <taxon>Methanobacteriati</taxon>
        <taxon>Methanobacteriota</taxon>
        <taxon>Stenosarchaea group</taxon>
        <taxon>Halobacteria</taxon>
        <taxon>Halobacteriales</taxon>
        <taxon>Haloarculaceae</taxon>
        <taxon>Haloarcula</taxon>
    </lineage>
</organism>
<evidence type="ECO:0000256" key="1">
    <source>
        <dbReference type="ARBA" id="ARBA00006188"/>
    </source>
</evidence>
<dbReference type="PANTHER" id="PTHR31616:SF0">
    <property type="entry name" value="GLUCAN 1,4-ALPHA-GLUCOSIDASE"/>
    <property type="match status" value="1"/>
</dbReference>
<gene>
    <name evidence="4" type="ORF">GCM10009030_21590</name>
</gene>
<dbReference type="InterPro" id="IPR058310">
    <property type="entry name" value="DUF7997"/>
</dbReference>
<feature type="domain" description="DUF7997" evidence="3">
    <location>
        <begin position="1"/>
        <end position="239"/>
    </location>
</feature>